<dbReference type="AlphaFoldDB" id="A0A5N7D660"/>
<protein>
    <submittedName>
        <fullName evidence="1">Uncharacterized protein</fullName>
    </submittedName>
</protein>
<gene>
    <name evidence="1" type="ORF">BDV37DRAFT_285299</name>
</gene>
<dbReference type="Proteomes" id="UP000325579">
    <property type="component" value="Unassembled WGS sequence"/>
</dbReference>
<dbReference type="SUPFAM" id="SSF53218">
    <property type="entry name" value="Molybdenum cofactor biosynthesis proteins"/>
    <property type="match status" value="1"/>
</dbReference>
<name>A0A5N7D660_9EURO</name>
<dbReference type="UniPathway" id="UPA00344"/>
<dbReference type="OrthoDB" id="6777263at2759"/>
<dbReference type="RefSeq" id="XP_031939214.1">
    <property type="nucleotide sequence ID" value="XM_032087692.1"/>
</dbReference>
<dbReference type="GeneID" id="43672383"/>
<dbReference type="Gene3D" id="3.40.980.10">
    <property type="entry name" value="MoaB/Mog-like domain"/>
    <property type="match status" value="1"/>
</dbReference>
<organism evidence="1 2">
    <name type="scientific">Aspergillus pseudonomiae</name>
    <dbReference type="NCBI Taxonomy" id="1506151"/>
    <lineage>
        <taxon>Eukaryota</taxon>
        <taxon>Fungi</taxon>
        <taxon>Dikarya</taxon>
        <taxon>Ascomycota</taxon>
        <taxon>Pezizomycotina</taxon>
        <taxon>Eurotiomycetes</taxon>
        <taxon>Eurotiomycetidae</taxon>
        <taxon>Eurotiales</taxon>
        <taxon>Aspergillaceae</taxon>
        <taxon>Aspergillus</taxon>
        <taxon>Aspergillus subgen. Circumdati</taxon>
    </lineage>
</organism>
<dbReference type="InterPro" id="IPR036425">
    <property type="entry name" value="MoaB/Mog-like_dom_sf"/>
</dbReference>
<reference evidence="1 2" key="1">
    <citation type="submission" date="2019-04" db="EMBL/GenBank/DDBJ databases">
        <authorList>
            <consortium name="DOE Joint Genome Institute"/>
            <person name="Mondo S."/>
            <person name="Kjaerbolling I."/>
            <person name="Vesth T."/>
            <person name="Frisvad J.C."/>
            <person name="Nybo J.L."/>
            <person name="Theobald S."/>
            <person name="Kildgaard S."/>
            <person name="Isbrandt T."/>
            <person name="Kuo A."/>
            <person name="Sato A."/>
            <person name="Lyhne E.K."/>
            <person name="Kogle M.E."/>
            <person name="Wiebenga A."/>
            <person name="Kun R.S."/>
            <person name="Lubbers R.J."/>
            <person name="Makela M.R."/>
            <person name="Barry K."/>
            <person name="Chovatia M."/>
            <person name="Clum A."/>
            <person name="Daum C."/>
            <person name="Haridas S."/>
            <person name="He G."/>
            <person name="LaButti K."/>
            <person name="Lipzen A."/>
            <person name="Riley R."/>
            <person name="Salamov A."/>
            <person name="Simmons B.A."/>
            <person name="Magnuson J.K."/>
            <person name="Henrissat B."/>
            <person name="Mortensen U.H."/>
            <person name="Larsen T.O."/>
            <person name="Devries R.P."/>
            <person name="Grigoriev I.V."/>
            <person name="Machida M."/>
            <person name="Baker S.E."/>
            <person name="Andersen M.R."/>
            <person name="Cantor M.N."/>
            <person name="Hua S.X."/>
        </authorList>
    </citation>
    <scope>NUCLEOTIDE SEQUENCE [LARGE SCALE GENOMIC DNA]</scope>
    <source>
        <strain evidence="1 2">CBS 119388</strain>
    </source>
</reference>
<evidence type="ECO:0000313" key="2">
    <source>
        <dbReference type="Proteomes" id="UP000325579"/>
    </source>
</evidence>
<evidence type="ECO:0000313" key="1">
    <source>
        <dbReference type="EMBL" id="KAE8401895.1"/>
    </source>
</evidence>
<accession>A0A5N7D660</accession>
<sequence>MASVGITELPVLPKLRIAVFPTSCELLPAKQVYVKLHGTSDSNRLYLAAMAGDWGAINDFLGVILDHPEDMEQALLRGLQGPKSLSHQPQEDNWGFYRETGQRDLNLNENSNFSKYDLDFNGLSRR</sequence>
<keyword evidence="2" id="KW-1185">Reference proteome</keyword>
<dbReference type="EMBL" id="ML736795">
    <property type="protein sequence ID" value="KAE8401895.1"/>
    <property type="molecule type" value="Genomic_DNA"/>
</dbReference>
<proteinExistence type="predicted"/>